<name>A0ABS8IFB6_9NOSO</name>
<accession>A0ABS8IFB6</accession>
<proteinExistence type="predicted"/>
<dbReference type="Proteomes" id="UP001199525">
    <property type="component" value="Unassembled WGS sequence"/>
</dbReference>
<sequence length="46" mass="5159">MDSSVSNCTCFPDDGHLTDDKFFQPLWLNSLVLGTGWKVMSTMGYI</sequence>
<dbReference type="EMBL" id="JAIVFQ010000053">
    <property type="protein sequence ID" value="MCC5602576.1"/>
    <property type="molecule type" value="Genomic_DNA"/>
</dbReference>
<dbReference type="RefSeq" id="WP_229488128.1">
    <property type="nucleotide sequence ID" value="NZ_JAIVFQ010000053.1"/>
</dbReference>
<reference evidence="1 2" key="1">
    <citation type="journal article" date="2021" name="Microorganisms">
        <title>Genome Evolution of Filamentous Cyanobacterium Nostoc Species: From Facultative Symbiosis to Free Living.</title>
        <authorList>
            <person name="Huo D."/>
            <person name="Li H."/>
            <person name="Cai F."/>
            <person name="Guo X."/>
            <person name="Qiao Z."/>
            <person name="Wang W."/>
            <person name="Yu G."/>
            <person name="Li R."/>
        </authorList>
    </citation>
    <scope>NUCLEOTIDE SEQUENCE [LARGE SCALE GENOMIC DNA]</scope>
    <source>
        <strain evidence="1 2">CHAB 5714</strain>
    </source>
</reference>
<protein>
    <submittedName>
        <fullName evidence="1">Uncharacterized protein</fullName>
    </submittedName>
</protein>
<organism evidence="1 2">
    <name type="scientific">Nostoc favosum CHAB5714</name>
    <dbReference type="NCBI Taxonomy" id="2780399"/>
    <lineage>
        <taxon>Bacteria</taxon>
        <taxon>Bacillati</taxon>
        <taxon>Cyanobacteriota</taxon>
        <taxon>Cyanophyceae</taxon>
        <taxon>Nostocales</taxon>
        <taxon>Nostocaceae</taxon>
        <taxon>Nostoc</taxon>
        <taxon>Nostoc favosum</taxon>
    </lineage>
</organism>
<keyword evidence="2" id="KW-1185">Reference proteome</keyword>
<evidence type="ECO:0000313" key="2">
    <source>
        <dbReference type="Proteomes" id="UP001199525"/>
    </source>
</evidence>
<gene>
    <name evidence="1" type="ORF">LC586_26140</name>
</gene>
<evidence type="ECO:0000313" key="1">
    <source>
        <dbReference type="EMBL" id="MCC5602576.1"/>
    </source>
</evidence>
<comment type="caution">
    <text evidence="1">The sequence shown here is derived from an EMBL/GenBank/DDBJ whole genome shotgun (WGS) entry which is preliminary data.</text>
</comment>